<reference evidence="1" key="1">
    <citation type="submission" date="2014-09" db="EMBL/GenBank/DDBJ databases">
        <authorList>
            <person name="Magalhaes I.L.F."/>
            <person name="Oliveira U."/>
            <person name="Santos F.R."/>
            <person name="Vidigal T.H.D.A."/>
            <person name="Brescovit A.D."/>
            <person name="Santos A.J."/>
        </authorList>
    </citation>
    <scope>NUCLEOTIDE SEQUENCE</scope>
    <source>
        <tissue evidence="1">Shoot tissue taken approximately 20 cm above the soil surface</tissue>
    </source>
</reference>
<protein>
    <submittedName>
        <fullName evidence="1">Uncharacterized protein</fullName>
    </submittedName>
</protein>
<dbReference type="AlphaFoldDB" id="A0A0A8YPY0"/>
<name>A0A0A8YPY0_ARUDO</name>
<proteinExistence type="predicted"/>
<evidence type="ECO:0000313" key="1">
    <source>
        <dbReference type="EMBL" id="JAD26910.1"/>
    </source>
</evidence>
<organism evidence="1">
    <name type="scientific">Arundo donax</name>
    <name type="common">Giant reed</name>
    <name type="synonym">Donax arundinaceus</name>
    <dbReference type="NCBI Taxonomy" id="35708"/>
    <lineage>
        <taxon>Eukaryota</taxon>
        <taxon>Viridiplantae</taxon>
        <taxon>Streptophyta</taxon>
        <taxon>Embryophyta</taxon>
        <taxon>Tracheophyta</taxon>
        <taxon>Spermatophyta</taxon>
        <taxon>Magnoliopsida</taxon>
        <taxon>Liliopsida</taxon>
        <taxon>Poales</taxon>
        <taxon>Poaceae</taxon>
        <taxon>PACMAD clade</taxon>
        <taxon>Arundinoideae</taxon>
        <taxon>Arundineae</taxon>
        <taxon>Arundo</taxon>
    </lineage>
</organism>
<dbReference type="EMBL" id="GBRH01270985">
    <property type="protein sequence ID" value="JAD26910.1"/>
    <property type="molecule type" value="Transcribed_RNA"/>
</dbReference>
<accession>A0A0A8YPY0</accession>
<reference evidence="1" key="2">
    <citation type="journal article" date="2015" name="Data Brief">
        <title>Shoot transcriptome of the giant reed, Arundo donax.</title>
        <authorList>
            <person name="Barrero R.A."/>
            <person name="Guerrero F.D."/>
            <person name="Moolhuijzen P."/>
            <person name="Goolsby J.A."/>
            <person name="Tidwell J."/>
            <person name="Bellgard S.E."/>
            <person name="Bellgard M.I."/>
        </authorList>
    </citation>
    <scope>NUCLEOTIDE SEQUENCE</scope>
    <source>
        <tissue evidence="1">Shoot tissue taken approximately 20 cm above the soil surface</tissue>
    </source>
</reference>
<sequence length="29" mass="3166">MHDTSIAPSMKIFKSASNANCNIKQFLPA</sequence>